<dbReference type="SMART" id="SM00034">
    <property type="entry name" value="CLECT"/>
    <property type="match status" value="1"/>
</dbReference>
<evidence type="ECO:0000313" key="5">
    <source>
        <dbReference type="Proteomes" id="UP000663879"/>
    </source>
</evidence>
<sequence>MDLIIFLFITLNTSFTYCISLNESTLETLANNFKIISKRESRLGKGFELVKGTLIQGFEKIQSNYTRDCMPGSFFYNDTCIFISKPKQKLSWIKAERLCRRLPFNTTFLIFENDHKLDAVRKELVKLRHKEDPYDPLKFLIGFRYKNNGWKWVNDKPLNSTDLKLGKYWNDWSGTDGLCGSISLFRTNRLEMRSTDCKSTSHRFMCEYKFNPCFKSDICGQNGRCINLYMKTYCECTMFYEGKYCEKCK</sequence>
<feature type="chain" id="PRO_5032480397" description="EGF-like domain-containing protein" evidence="2">
    <location>
        <begin position="19"/>
        <end position="249"/>
    </location>
</feature>
<keyword evidence="1" id="KW-0245">EGF-like domain</keyword>
<keyword evidence="2" id="KW-0732">Signal</keyword>
<dbReference type="OrthoDB" id="10431335at2759"/>
<comment type="caution">
    <text evidence="4">The sequence shown here is derived from an EMBL/GenBank/DDBJ whole genome shotgun (WGS) entry which is preliminary data.</text>
</comment>
<dbReference type="SUPFAM" id="SSF56436">
    <property type="entry name" value="C-type lectin-like"/>
    <property type="match status" value="1"/>
</dbReference>
<evidence type="ECO:0000313" key="4">
    <source>
        <dbReference type="EMBL" id="CAF0885900.1"/>
    </source>
</evidence>
<dbReference type="InterPro" id="IPR016187">
    <property type="entry name" value="CTDL_fold"/>
</dbReference>
<dbReference type="PROSITE" id="PS50026">
    <property type="entry name" value="EGF_3"/>
    <property type="match status" value="1"/>
</dbReference>
<dbReference type="Proteomes" id="UP000663879">
    <property type="component" value="Unassembled WGS sequence"/>
</dbReference>
<evidence type="ECO:0000256" key="2">
    <source>
        <dbReference type="SAM" id="SignalP"/>
    </source>
</evidence>
<dbReference type="InterPro" id="IPR001304">
    <property type="entry name" value="C-type_lectin-like"/>
</dbReference>
<keyword evidence="1" id="KW-1015">Disulfide bond</keyword>
<evidence type="ECO:0000259" key="3">
    <source>
        <dbReference type="PROSITE" id="PS50026"/>
    </source>
</evidence>
<dbReference type="InterPro" id="IPR000742">
    <property type="entry name" value="EGF"/>
</dbReference>
<dbReference type="Gene3D" id="3.10.100.10">
    <property type="entry name" value="Mannose-Binding Protein A, subunit A"/>
    <property type="match status" value="1"/>
</dbReference>
<proteinExistence type="predicted"/>
<protein>
    <recommendedName>
        <fullName evidence="3">EGF-like domain-containing protein</fullName>
    </recommendedName>
</protein>
<comment type="caution">
    <text evidence="1">Lacks conserved residue(s) required for the propagation of feature annotation.</text>
</comment>
<feature type="signal peptide" evidence="2">
    <location>
        <begin position="1"/>
        <end position="18"/>
    </location>
</feature>
<dbReference type="EMBL" id="CAJNOC010001715">
    <property type="protein sequence ID" value="CAF0885900.1"/>
    <property type="molecule type" value="Genomic_DNA"/>
</dbReference>
<dbReference type="PROSITE" id="PS00022">
    <property type="entry name" value="EGF_1"/>
    <property type="match status" value="1"/>
</dbReference>
<reference evidence="4" key="1">
    <citation type="submission" date="2021-02" db="EMBL/GenBank/DDBJ databases">
        <authorList>
            <person name="Nowell W R."/>
        </authorList>
    </citation>
    <scope>NUCLEOTIDE SEQUENCE</scope>
    <source>
        <strain evidence="4">Ploen Becks lab</strain>
    </source>
</reference>
<evidence type="ECO:0000256" key="1">
    <source>
        <dbReference type="PROSITE-ProRule" id="PRU00076"/>
    </source>
</evidence>
<accession>A0A813YLL0</accession>
<dbReference type="CDD" id="cd00054">
    <property type="entry name" value="EGF_CA"/>
    <property type="match status" value="1"/>
</dbReference>
<dbReference type="CDD" id="cd00037">
    <property type="entry name" value="CLECT"/>
    <property type="match status" value="1"/>
</dbReference>
<gene>
    <name evidence="4" type="ORF">OXX778_LOCUS10658</name>
</gene>
<dbReference type="InterPro" id="IPR016186">
    <property type="entry name" value="C-type_lectin-like/link_sf"/>
</dbReference>
<organism evidence="4 5">
    <name type="scientific">Brachionus calyciflorus</name>
    <dbReference type="NCBI Taxonomy" id="104777"/>
    <lineage>
        <taxon>Eukaryota</taxon>
        <taxon>Metazoa</taxon>
        <taxon>Spiralia</taxon>
        <taxon>Gnathifera</taxon>
        <taxon>Rotifera</taxon>
        <taxon>Eurotatoria</taxon>
        <taxon>Monogononta</taxon>
        <taxon>Pseudotrocha</taxon>
        <taxon>Ploima</taxon>
        <taxon>Brachionidae</taxon>
        <taxon>Brachionus</taxon>
    </lineage>
</organism>
<dbReference type="AlphaFoldDB" id="A0A813YLL0"/>
<feature type="disulfide bond" evidence="1">
    <location>
        <begin position="236"/>
        <end position="245"/>
    </location>
</feature>
<feature type="domain" description="EGF-like" evidence="3">
    <location>
        <begin position="209"/>
        <end position="246"/>
    </location>
</feature>
<keyword evidence="5" id="KW-1185">Reference proteome</keyword>
<name>A0A813YLL0_9BILA</name>